<evidence type="ECO:0000313" key="2">
    <source>
        <dbReference type="Proteomes" id="UP000004662"/>
    </source>
</evidence>
<name>G7QDD0_9BACT</name>
<dbReference type="Pfam" id="PF03567">
    <property type="entry name" value="Sulfotransfer_2"/>
    <property type="match status" value="1"/>
</dbReference>
<evidence type="ECO:0000313" key="1">
    <source>
        <dbReference type="EMBL" id="EHJ46436.1"/>
    </source>
</evidence>
<dbReference type="InterPro" id="IPR053259">
    <property type="entry name" value="Golvesin-related_Golgi"/>
</dbReference>
<proteinExistence type="predicted"/>
<gene>
    <name evidence="1" type="ORF">DFW101_0419</name>
</gene>
<dbReference type="EMBL" id="CM001368">
    <property type="protein sequence ID" value="EHJ46436.1"/>
    <property type="molecule type" value="Genomic_DNA"/>
</dbReference>
<accession>G7QDD0</accession>
<keyword evidence="2" id="KW-1185">Reference proteome</keyword>
<sequence length="279" mass="32084">MTVEPPFLFLHIPRTAGTTLNRLLERHFPPEAVLSLYTRDDFSRHAVLDPERLDRLRLIQGHILLGDYDRFTLYDRPVRAFTFLREPVSRVVSEYFFLRTWPDQHVYEYLHREKVTLSDYVTSRNRLLRYKGSNFMTRVLSGLDPEERPQEALARAKANLRDRFVCFGLTERFDASLLVLADALGLGDLLYERQNALRRPAGDRATEAERALVAERNRLDADLHAFAATLFEERVAAKGPAFAGRLARHERVLARFQKVCGLLEARSGMMAGAIEKPKG</sequence>
<protein>
    <recommendedName>
        <fullName evidence="3">Sulfotransferase family protein</fullName>
    </recommendedName>
</protein>
<reference evidence="2" key="1">
    <citation type="journal article" date="2015" name="Genome Announc.">
        <title>High-Quality Draft Genome Sequence of Desulfovibrio carbinoliphilus FW-101-2B, an Organic Acid-Oxidizing Sulfate-Reducing Bacterium Isolated from Uranium(VI)-Contaminated Groundwater.</title>
        <authorList>
            <person name="Ramsay B.D."/>
            <person name="Hwang C."/>
            <person name="Woo H.L."/>
            <person name="Carroll S.L."/>
            <person name="Lucas S."/>
            <person name="Han J."/>
            <person name="Lapidus A.L."/>
            <person name="Cheng J.F."/>
            <person name="Goodwin L.A."/>
            <person name="Pitluck S."/>
            <person name="Peters L."/>
            <person name="Chertkov O."/>
            <person name="Held B."/>
            <person name="Detter J.C."/>
            <person name="Han C.S."/>
            <person name="Tapia R."/>
            <person name="Land M.L."/>
            <person name="Hauser L.J."/>
            <person name="Kyrpides N.C."/>
            <person name="Ivanova N.N."/>
            <person name="Mikhailova N."/>
            <person name="Pagani I."/>
            <person name="Woyke T."/>
            <person name="Arkin A.P."/>
            <person name="Dehal P."/>
            <person name="Chivian D."/>
            <person name="Criddle C.S."/>
            <person name="Wu W."/>
            <person name="Chakraborty R."/>
            <person name="Hazen T.C."/>
            <person name="Fields M.W."/>
        </authorList>
    </citation>
    <scope>NUCLEOTIDE SEQUENCE [LARGE SCALE GENOMIC DNA]</scope>
    <source>
        <strain evidence="2">FW-101-2B</strain>
    </source>
</reference>
<dbReference type="AlphaFoldDB" id="G7QDD0"/>
<dbReference type="OrthoDB" id="1407035at2"/>
<dbReference type="GO" id="GO:0016020">
    <property type="term" value="C:membrane"/>
    <property type="evidence" value="ECO:0007669"/>
    <property type="project" value="InterPro"/>
</dbReference>
<dbReference type="RefSeq" id="WP_009179881.1">
    <property type="nucleotide sequence ID" value="NZ_CM001368.1"/>
</dbReference>
<dbReference type="Gene3D" id="3.40.50.300">
    <property type="entry name" value="P-loop containing nucleotide triphosphate hydrolases"/>
    <property type="match status" value="1"/>
</dbReference>
<organism evidence="1 2">
    <name type="scientific">Solidesulfovibrio carbinoliphilus subsp. oakridgensis</name>
    <dbReference type="NCBI Taxonomy" id="694327"/>
    <lineage>
        <taxon>Bacteria</taxon>
        <taxon>Pseudomonadati</taxon>
        <taxon>Thermodesulfobacteriota</taxon>
        <taxon>Desulfovibrionia</taxon>
        <taxon>Desulfovibrionales</taxon>
        <taxon>Desulfovibrionaceae</taxon>
        <taxon>Solidesulfovibrio</taxon>
    </lineage>
</organism>
<dbReference type="HOGENOM" id="CLU_054547_0_0_7"/>
<dbReference type="STRING" id="694327.DFW101_0419"/>
<dbReference type="SUPFAM" id="SSF52540">
    <property type="entry name" value="P-loop containing nucleoside triphosphate hydrolases"/>
    <property type="match status" value="1"/>
</dbReference>
<dbReference type="InterPro" id="IPR027417">
    <property type="entry name" value="P-loop_NTPase"/>
</dbReference>
<dbReference type="PANTHER" id="PTHR32301:SF6">
    <property type="entry name" value="GOLVESIN-RELATED"/>
    <property type="match status" value="1"/>
</dbReference>
<dbReference type="PANTHER" id="PTHR32301">
    <property type="entry name" value="COUNTIN RECEPTOR CNR3-RELATED"/>
    <property type="match status" value="1"/>
</dbReference>
<dbReference type="eggNOG" id="ENOG5031NK6">
    <property type="taxonomic scope" value="Bacteria"/>
</dbReference>
<dbReference type="Proteomes" id="UP000004662">
    <property type="component" value="Chromosome"/>
</dbReference>
<evidence type="ECO:0008006" key="3">
    <source>
        <dbReference type="Google" id="ProtNLM"/>
    </source>
</evidence>
<dbReference type="InterPro" id="IPR005331">
    <property type="entry name" value="Sulfotransferase"/>
</dbReference>
<dbReference type="GO" id="GO:0008146">
    <property type="term" value="F:sulfotransferase activity"/>
    <property type="evidence" value="ECO:0007669"/>
    <property type="project" value="InterPro"/>
</dbReference>